<keyword evidence="3" id="KW-0804">Transcription</keyword>
<keyword evidence="2 4" id="KW-0238">DNA-binding</keyword>
<evidence type="ECO:0000256" key="1">
    <source>
        <dbReference type="ARBA" id="ARBA00023015"/>
    </source>
</evidence>
<dbReference type="PROSITE" id="PS50977">
    <property type="entry name" value="HTH_TETR_2"/>
    <property type="match status" value="1"/>
</dbReference>
<dbReference type="Gene3D" id="1.10.357.10">
    <property type="entry name" value="Tetracycline Repressor, domain 2"/>
    <property type="match status" value="1"/>
</dbReference>
<sequence>MTAPRPRARLLTSTIAVVQEHGVHAAGLTELLKRSNASRNSLYQHFPAGKGQLVETAARIVSRVVHSHVAAMADKLASTPSVAQWLDELFAFWLDPLESSEYRLGSFMMAAALDESDPAVQAAAGQAFDDWTTRLADGMVAAGIGHASARSTAGFALSVIEGAIVQSRALESSRPFADAHDQLRILLELHLAKTNLEDGGTPVRTE</sequence>
<evidence type="ECO:0000313" key="7">
    <source>
        <dbReference type="Proteomes" id="UP000286208"/>
    </source>
</evidence>
<dbReference type="InterPro" id="IPR036271">
    <property type="entry name" value="Tet_transcr_reg_TetR-rel_C_sf"/>
</dbReference>
<dbReference type="EMBL" id="RKLP01000005">
    <property type="protein sequence ID" value="RVW09430.1"/>
    <property type="molecule type" value="Genomic_DNA"/>
</dbReference>
<evidence type="ECO:0000256" key="2">
    <source>
        <dbReference type="ARBA" id="ARBA00023125"/>
    </source>
</evidence>
<dbReference type="GO" id="GO:0003677">
    <property type="term" value="F:DNA binding"/>
    <property type="evidence" value="ECO:0007669"/>
    <property type="project" value="UniProtKB-UniRule"/>
</dbReference>
<dbReference type="AlphaFoldDB" id="A0A3S3BUB8"/>
<keyword evidence="7" id="KW-1185">Reference proteome</keyword>
<proteinExistence type="predicted"/>
<dbReference type="Proteomes" id="UP000286208">
    <property type="component" value="Unassembled WGS sequence"/>
</dbReference>
<comment type="caution">
    <text evidence="6">The sequence shown here is derived from an EMBL/GenBank/DDBJ whole genome shotgun (WGS) entry which is preliminary data.</text>
</comment>
<keyword evidence="1" id="KW-0805">Transcription regulation</keyword>
<dbReference type="SUPFAM" id="SSF46689">
    <property type="entry name" value="Homeodomain-like"/>
    <property type="match status" value="1"/>
</dbReference>
<reference evidence="6 7" key="1">
    <citation type="submission" date="2018-11" db="EMBL/GenBank/DDBJ databases">
        <title>Rhodococcus spongicola sp. nov. and Rhodococcus xishaensis sp. nov. from marine sponges.</title>
        <authorList>
            <person name="Li L."/>
            <person name="Lin H.W."/>
        </authorList>
    </citation>
    <scope>NUCLEOTIDE SEQUENCE [LARGE SCALE GENOMIC DNA]</scope>
    <source>
        <strain evidence="6 7">CCTCC AB2014297</strain>
    </source>
</reference>
<organism evidence="6 7">
    <name type="scientific">Prescottella agglutinans</name>
    <dbReference type="NCBI Taxonomy" id="1644129"/>
    <lineage>
        <taxon>Bacteria</taxon>
        <taxon>Bacillati</taxon>
        <taxon>Actinomycetota</taxon>
        <taxon>Actinomycetes</taxon>
        <taxon>Mycobacteriales</taxon>
        <taxon>Nocardiaceae</taxon>
        <taxon>Prescottella</taxon>
    </lineage>
</organism>
<protein>
    <submittedName>
        <fullName evidence="6">TetR/AcrR family transcriptional regulator</fullName>
    </submittedName>
</protein>
<evidence type="ECO:0000259" key="5">
    <source>
        <dbReference type="PROSITE" id="PS50977"/>
    </source>
</evidence>
<dbReference type="RefSeq" id="WP_127916232.1">
    <property type="nucleotide sequence ID" value="NZ_RKLP01000005.1"/>
</dbReference>
<evidence type="ECO:0000256" key="4">
    <source>
        <dbReference type="PROSITE-ProRule" id="PRU00335"/>
    </source>
</evidence>
<accession>A0A3S3BUB8</accession>
<dbReference type="SUPFAM" id="SSF48498">
    <property type="entry name" value="Tetracyclin repressor-like, C-terminal domain"/>
    <property type="match status" value="1"/>
</dbReference>
<evidence type="ECO:0000313" key="6">
    <source>
        <dbReference type="EMBL" id="RVW09430.1"/>
    </source>
</evidence>
<gene>
    <name evidence="6" type="ORF">EGT67_11635</name>
</gene>
<dbReference type="Pfam" id="PF00440">
    <property type="entry name" value="TetR_N"/>
    <property type="match status" value="1"/>
</dbReference>
<dbReference type="PANTHER" id="PTHR47506:SF3">
    <property type="entry name" value="HTH-TYPE TRANSCRIPTIONAL REGULATOR LMRA"/>
    <property type="match status" value="1"/>
</dbReference>
<dbReference type="InterPro" id="IPR054156">
    <property type="entry name" value="YxaF_TetR_C"/>
</dbReference>
<dbReference type="PANTHER" id="PTHR47506">
    <property type="entry name" value="TRANSCRIPTIONAL REGULATORY PROTEIN"/>
    <property type="match status" value="1"/>
</dbReference>
<dbReference type="InterPro" id="IPR009057">
    <property type="entry name" value="Homeodomain-like_sf"/>
</dbReference>
<dbReference type="InterPro" id="IPR001647">
    <property type="entry name" value="HTH_TetR"/>
</dbReference>
<feature type="domain" description="HTH tetR-type" evidence="5">
    <location>
        <begin position="4"/>
        <end position="64"/>
    </location>
</feature>
<evidence type="ECO:0000256" key="3">
    <source>
        <dbReference type="ARBA" id="ARBA00023163"/>
    </source>
</evidence>
<feature type="DNA-binding region" description="H-T-H motif" evidence="4">
    <location>
        <begin position="27"/>
        <end position="46"/>
    </location>
</feature>
<dbReference type="Pfam" id="PF21993">
    <property type="entry name" value="TetR_C_13_2"/>
    <property type="match status" value="1"/>
</dbReference>
<name>A0A3S3BUB8_9NOCA</name>
<dbReference type="OrthoDB" id="4567939at2"/>